<keyword evidence="5" id="KW-1185">Reference proteome</keyword>
<dbReference type="InterPro" id="IPR051201">
    <property type="entry name" value="Chloro_Bact_Ser_Proteases"/>
</dbReference>
<dbReference type="InterPro" id="IPR001478">
    <property type="entry name" value="PDZ"/>
</dbReference>
<dbReference type="PANTHER" id="PTHR43343:SF3">
    <property type="entry name" value="PROTEASE DO-LIKE 8, CHLOROPLASTIC"/>
    <property type="match status" value="1"/>
</dbReference>
<dbReference type="Gene3D" id="2.40.10.120">
    <property type="match status" value="1"/>
</dbReference>
<dbReference type="EC" id="3.4.21.107" evidence="4"/>
<evidence type="ECO:0000256" key="2">
    <source>
        <dbReference type="ARBA" id="ARBA00022801"/>
    </source>
</evidence>
<dbReference type="SUPFAM" id="SSF50156">
    <property type="entry name" value="PDZ domain-like"/>
    <property type="match status" value="1"/>
</dbReference>
<dbReference type="GO" id="GO:0008233">
    <property type="term" value="F:peptidase activity"/>
    <property type="evidence" value="ECO:0007669"/>
    <property type="project" value="UniProtKB-KW"/>
</dbReference>
<organism evidence="4 5">
    <name type="scientific">Candidatus Nanohalococcus occultus</name>
    <dbReference type="NCBI Taxonomy" id="2978047"/>
    <lineage>
        <taxon>Archaea</taxon>
        <taxon>Candidatus Nanohalarchaeota</taxon>
        <taxon>Candidatus Nanohalarchaeota incertae sedis</taxon>
        <taxon>Candidatus Nanohalococcus</taxon>
    </lineage>
</organism>
<dbReference type="Pfam" id="PF13365">
    <property type="entry name" value="Trypsin_2"/>
    <property type="match status" value="1"/>
</dbReference>
<evidence type="ECO:0000313" key="4">
    <source>
        <dbReference type="EMBL" id="WEL20034.1"/>
    </source>
</evidence>
<dbReference type="PANTHER" id="PTHR43343">
    <property type="entry name" value="PEPTIDASE S12"/>
    <property type="match status" value="1"/>
</dbReference>
<name>A0ABY8CK76_9ARCH</name>
<evidence type="ECO:0000259" key="3">
    <source>
        <dbReference type="PROSITE" id="PS50106"/>
    </source>
</evidence>
<dbReference type="Gene3D" id="2.30.42.10">
    <property type="match status" value="1"/>
</dbReference>
<dbReference type="RefSeq" id="WP_347721863.1">
    <property type="nucleotide sequence ID" value="NZ_CP104395.1"/>
</dbReference>
<dbReference type="InterPro" id="IPR009003">
    <property type="entry name" value="Peptidase_S1_PA"/>
</dbReference>
<dbReference type="Pfam" id="PF13180">
    <property type="entry name" value="PDZ_2"/>
    <property type="match status" value="1"/>
</dbReference>
<keyword evidence="1 4" id="KW-0645">Protease</keyword>
<evidence type="ECO:0000256" key="1">
    <source>
        <dbReference type="ARBA" id="ARBA00022670"/>
    </source>
</evidence>
<dbReference type="Proteomes" id="UP001218034">
    <property type="component" value="Chromosome"/>
</dbReference>
<protein>
    <submittedName>
        <fullName evidence="4">Serine protease Do (Heat-shock protein)</fullName>
        <ecNumber evidence="4">3.4.21.107</ecNumber>
    </submittedName>
</protein>
<feature type="domain" description="PDZ" evidence="3">
    <location>
        <begin position="266"/>
        <end position="316"/>
    </location>
</feature>
<evidence type="ECO:0000313" key="5">
    <source>
        <dbReference type="Proteomes" id="UP001218034"/>
    </source>
</evidence>
<accession>A0ABY8CK76</accession>
<dbReference type="GeneID" id="90590480"/>
<dbReference type="PRINTS" id="PR00834">
    <property type="entry name" value="PROTEASES2C"/>
</dbReference>
<dbReference type="InterPro" id="IPR001940">
    <property type="entry name" value="Peptidase_S1C"/>
</dbReference>
<dbReference type="EMBL" id="CP104395">
    <property type="protein sequence ID" value="WEL20034.1"/>
    <property type="molecule type" value="Genomic_DNA"/>
</dbReference>
<dbReference type="SUPFAM" id="SSF50494">
    <property type="entry name" value="Trypsin-like serine proteases"/>
    <property type="match status" value="1"/>
</dbReference>
<proteinExistence type="predicted"/>
<gene>
    <name evidence="4" type="primary">degP</name>
    <name evidence="4" type="ORF">SVXNc_1042</name>
</gene>
<keyword evidence="2 4" id="KW-0378">Hydrolase</keyword>
<dbReference type="SMART" id="SM00228">
    <property type="entry name" value="PDZ"/>
    <property type="match status" value="1"/>
</dbReference>
<dbReference type="PROSITE" id="PS50106">
    <property type="entry name" value="PDZ"/>
    <property type="match status" value="1"/>
</dbReference>
<dbReference type="GO" id="GO:0006508">
    <property type="term" value="P:proteolysis"/>
    <property type="evidence" value="ECO:0007669"/>
    <property type="project" value="UniProtKB-KW"/>
</dbReference>
<dbReference type="InterPro" id="IPR036034">
    <property type="entry name" value="PDZ_sf"/>
</dbReference>
<reference evidence="4 5" key="1">
    <citation type="submission" date="2022-09" db="EMBL/GenBank/DDBJ databases">
        <title>Xylan utilization by haloarchaea-nanohaloarchaea associations.</title>
        <authorList>
            <person name="Yakimov M."/>
        </authorList>
    </citation>
    <scope>NUCLEOTIDE SEQUENCE [LARGE SCALE GENOMIC DNA]</scope>
    <source>
        <strain evidence="4 5">SVXNc</strain>
    </source>
</reference>
<sequence>MNLRESDQSFFAIASILLLLGAVAGGTVAYVHAQQQMDRLEDRFEDSKTTKVIHYNDSQGFSHIFEDVEGSVVSIRAYGDAQAQGSGFVYTENGYIVTNEHVVDNADSVEVVFSSGRAFNARKIGADPYSDLAVLKVSRRNLEPLELGNLSTVDVGQPTVAIGNPFGLPGTMTAGIVSQKGRTLPVQGGFSIPNVLQTDAAINPGNSGGPLLNAEGKVIGVNTAIETNTGTFSGVGFAIPVSSVKNIVPQMIEEGEFDHPWIGVEGIDVNSEIANKMDLEDTRGFLVLDVVEGSPADQAGLRAGNQTTDINERQMVIGGDVIVAINDREVGGINDILQYLAVETEVGQTVNMTVVRDGQRVEVPLTLAARSER</sequence>